<evidence type="ECO:0000313" key="8">
    <source>
        <dbReference type="Proteomes" id="UP000199691"/>
    </source>
</evidence>
<dbReference type="EMBL" id="FNIX01000032">
    <property type="protein sequence ID" value="SDP97525.1"/>
    <property type="molecule type" value="Genomic_DNA"/>
</dbReference>
<feature type="transmembrane region" description="Helical" evidence="6">
    <location>
        <begin position="126"/>
        <end position="144"/>
    </location>
</feature>
<dbReference type="RefSeq" id="WP_143023031.1">
    <property type="nucleotide sequence ID" value="NZ_FNIX01000032.1"/>
</dbReference>
<evidence type="ECO:0000256" key="3">
    <source>
        <dbReference type="ARBA" id="ARBA00022692"/>
    </source>
</evidence>
<comment type="subcellular location">
    <subcellularLocation>
        <location evidence="1">Cell membrane</location>
        <topology evidence="1">Multi-pass membrane protein</topology>
    </subcellularLocation>
</comment>
<protein>
    <submittedName>
        <fullName evidence="7">Uncharacterized membrane protein YbhN, UPF0104 family</fullName>
    </submittedName>
</protein>
<keyword evidence="2" id="KW-1003">Cell membrane</keyword>
<dbReference type="InterPro" id="IPR022791">
    <property type="entry name" value="L-PG_synthase/AglD"/>
</dbReference>
<organism evidence="7 8">
    <name type="scientific">Lentzea jiangxiensis</name>
    <dbReference type="NCBI Taxonomy" id="641025"/>
    <lineage>
        <taxon>Bacteria</taxon>
        <taxon>Bacillati</taxon>
        <taxon>Actinomycetota</taxon>
        <taxon>Actinomycetes</taxon>
        <taxon>Pseudonocardiales</taxon>
        <taxon>Pseudonocardiaceae</taxon>
        <taxon>Lentzea</taxon>
    </lineage>
</organism>
<evidence type="ECO:0000256" key="5">
    <source>
        <dbReference type="ARBA" id="ARBA00023136"/>
    </source>
</evidence>
<feature type="transmembrane region" description="Helical" evidence="6">
    <location>
        <begin position="74"/>
        <end position="94"/>
    </location>
</feature>
<keyword evidence="8" id="KW-1185">Reference proteome</keyword>
<keyword evidence="3 6" id="KW-0812">Transmembrane</keyword>
<evidence type="ECO:0000256" key="6">
    <source>
        <dbReference type="SAM" id="Phobius"/>
    </source>
</evidence>
<gene>
    <name evidence="7" type="ORF">SAMN05421507_1327</name>
</gene>
<dbReference type="OrthoDB" id="5182677at2"/>
<feature type="transmembrane region" description="Helical" evidence="6">
    <location>
        <begin position="283"/>
        <end position="309"/>
    </location>
</feature>
<keyword evidence="4 6" id="KW-1133">Transmembrane helix</keyword>
<proteinExistence type="predicted"/>
<keyword evidence="5 6" id="KW-0472">Membrane</keyword>
<reference evidence="8" key="1">
    <citation type="submission" date="2016-10" db="EMBL/GenBank/DDBJ databases">
        <authorList>
            <person name="Varghese N."/>
            <person name="Submissions S."/>
        </authorList>
    </citation>
    <scope>NUCLEOTIDE SEQUENCE [LARGE SCALE GENOMIC DNA]</scope>
    <source>
        <strain evidence="8">CGMCC 4.6609</strain>
    </source>
</reference>
<dbReference type="Proteomes" id="UP000199691">
    <property type="component" value="Unassembled WGS sequence"/>
</dbReference>
<dbReference type="Pfam" id="PF03706">
    <property type="entry name" value="LPG_synthase_TM"/>
    <property type="match status" value="1"/>
</dbReference>
<evidence type="ECO:0000256" key="2">
    <source>
        <dbReference type="ARBA" id="ARBA00022475"/>
    </source>
</evidence>
<feature type="transmembrane region" description="Helical" evidence="6">
    <location>
        <begin position="42"/>
        <end position="62"/>
    </location>
</feature>
<dbReference type="AlphaFoldDB" id="A0A1H0X468"/>
<sequence length="324" mass="33482">MRVLASVASLVLALVLLVIVLPGVSGVDLPAIGAELADVGPVVLAGLLVLAMAVMWCGNNVITGSLPGMTQSQAFQLAAVGTAVGNVVPLGGVVGTTTAFLMGTSWGHSAVAIGVSVTLTGVWNLVGRLLFPLLVLLLAAGFRFHAGDEVLWYGLATAAVLAAGVVVLTRRRTVSLVTRMLTRLLGDRRGGAFPGVTDLAFTVARQNWQQMTIATCAVSVLHGVLLWACLAAAGTRVELGLAVVLFAVNRMLALVVITPGATGVTEGGTLALLFSWGHGGPEAAAGVLLFTLFTTVLESLVGGVCWSWWTLRRTRTPRRAVVSE</sequence>
<evidence type="ECO:0000256" key="4">
    <source>
        <dbReference type="ARBA" id="ARBA00022989"/>
    </source>
</evidence>
<dbReference type="PANTHER" id="PTHR39087">
    <property type="entry name" value="UPF0104 MEMBRANE PROTEIN MJ1595"/>
    <property type="match status" value="1"/>
</dbReference>
<feature type="transmembrane region" description="Helical" evidence="6">
    <location>
        <begin position="100"/>
        <end position="119"/>
    </location>
</feature>
<feature type="transmembrane region" description="Helical" evidence="6">
    <location>
        <begin position="239"/>
        <end position="263"/>
    </location>
</feature>
<feature type="transmembrane region" description="Helical" evidence="6">
    <location>
        <begin position="150"/>
        <end position="169"/>
    </location>
</feature>
<accession>A0A1H0X468</accession>
<dbReference type="GO" id="GO:0005886">
    <property type="term" value="C:plasma membrane"/>
    <property type="evidence" value="ECO:0007669"/>
    <property type="project" value="UniProtKB-SubCell"/>
</dbReference>
<evidence type="ECO:0000313" key="7">
    <source>
        <dbReference type="EMBL" id="SDP97525.1"/>
    </source>
</evidence>
<evidence type="ECO:0000256" key="1">
    <source>
        <dbReference type="ARBA" id="ARBA00004651"/>
    </source>
</evidence>
<dbReference type="PANTHER" id="PTHR39087:SF2">
    <property type="entry name" value="UPF0104 MEMBRANE PROTEIN MJ1595"/>
    <property type="match status" value="1"/>
</dbReference>
<dbReference type="STRING" id="641025.SAMN05421507_1327"/>
<name>A0A1H0X468_9PSEU</name>